<dbReference type="GO" id="GO:0005829">
    <property type="term" value="C:cytosol"/>
    <property type="evidence" value="ECO:0007669"/>
    <property type="project" value="TreeGrafter"/>
</dbReference>
<evidence type="ECO:0000259" key="4">
    <source>
        <dbReference type="SMART" id="SM01007"/>
    </source>
</evidence>
<reference evidence="5 6" key="1">
    <citation type="submission" date="2006-05" db="EMBL/GenBank/DDBJ databases">
        <authorList>
            <person name="King G."/>
            <person name="Ferriera S."/>
            <person name="Johnson J."/>
            <person name="Kravitz S."/>
            <person name="Beeson K."/>
            <person name="Sutton G."/>
            <person name="Rogers Y.-H."/>
            <person name="Friedman R."/>
            <person name="Frazier M."/>
            <person name="Venter J.C."/>
        </authorList>
    </citation>
    <scope>NUCLEOTIDE SEQUENCE [LARGE SCALE GENOMIC DNA]</scope>
    <source>
        <strain evidence="6">ATCC 25650 / DSM 13394 / JCM 20685 / NBRC 16684 / NCIMB 2208 / IAM 12614 / B1</strain>
    </source>
</reference>
<dbReference type="Proteomes" id="UP000004848">
    <property type="component" value="Unassembled WGS sequence"/>
</dbReference>
<dbReference type="eggNOG" id="COG0235">
    <property type="taxonomic scope" value="Bacteria"/>
</dbReference>
<feature type="region of interest" description="Disordered" evidence="3">
    <location>
        <begin position="1"/>
        <end position="21"/>
    </location>
</feature>
<evidence type="ECO:0000313" key="6">
    <source>
        <dbReference type="Proteomes" id="UP000004848"/>
    </source>
</evidence>
<feature type="domain" description="Class II aldolase/adducin N-terminal" evidence="4">
    <location>
        <begin position="25"/>
        <end position="179"/>
    </location>
</feature>
<protein>
    <submittedName>
        <fullName evidence="5">L-fuculose phosphate aldolase</fullName>
        <ecNumber evidence="5">4.1.2.17</ecNumber>
    </submittedName>
</protein>
<evidence type="ECO:0000256" key="3">
    <source>
        <dbReference type="SAM" id="MobiDB-lite"/>
    </source>
</evidence>
<dbReference type="InterPro" id="IPR001303">
    <property type="entry name" value="Aldolase_II/adducin_N"/>
</dbReference>
<comment type="caution">
    <text evidence="5">The sequence shown here is derived from an EMBL/GenBank/DDBJ whole genome shotgun (WGS) entry which is preliminary data.</text>
</comment>
<dbReference type="SUPFAM" id="SSF53639">
    <property type="entry name" value="AraD/HMP-PK domain-like"/>
    <property type="match status" value="1"/>
</dbReference>
<evidence type="ECO:0000256" key="1">
    <source>
        <dbReference type="ARBA" id="ARBA00022723"/>
    </source>
</evidence>
<dbReference type="AlphaFoldDB" id="A0NTR6"/>
<dbReference type="GO" id="GO:0019323">
    <property type="term" value="P:pentose catabolic process"/>
    <property type="evidence" value="ECO:0007669"/>
    <property type="project" value="TreeGrafter"/>
</dbReference>
<sequence length="184" mass="20539">MLAAEPDPKRPRMPTFPDDTPGLRRAIIETARALPRLGLTKGTSGNVSARTESGFLVTPSGTPYENLTEDMIVPLDWDGGYRGETLPSSEWRMHLDFYLAKPDCGAVVHCHSPRATALSCHRRSVRGDDRSPWRQERLSACEPRTDRRRHNIAKGTFGGRRRGRSGGSVFVGSDTRRPRDTGRR</sequence>
<proteinExistence type="predicted"/>
<organism evidence="5 6">
    <name type="scientific">Roseibium aggregatum (strain ATCC 25650 / DSM 13394 / JCM 20685 / NBRC 16684 / NCIMB 2208 / IAM 12614 / B1)</name>
    <name type="common">Stappia aggregata</name>
    <dbReference type="NCBI Taxonomy" id="384765"/>
    <lineage>
        <taxon>Bacteria</taxon>
        <taxon>Pseudomonadati</taxon>
        <taxon>Pseudomonadota</taxon>
        <taxon>Alphaproteobacteria</taxon>
        <taxon>Hyphomicrobiales</taxon>
        <taxon>Stappiaceae</taxon>
        <taxon>Roseibium</taxon>
    </lineage>
</organism>
<dbReference type="PANTHER" id="PTHR22789:SF0">
    <property type="entry name" value="3-OXO-TETRONATE 4-PHOSPHATE DECARBOXYLASE-RELATED"/>
    <property type="match status" value="1"/>
</dbReference>
<feature type="region of interest" description="Disordered" evidence="3">
    <location>
        <begin position="142"/>
        <end position="184"/>
    </location>
</feature>
<dbReference type="InterPro" id="IPR050197">
    <property type="entry name" value="Aldolase_class_II_sugar_metab"/>
</dbReference>
<feature type="compositionally biased region" description="Basic and acidic residues" evidence="3">
    <location>
        <begin position="174"/>
        <end position="184"/>
    </location>
</feature>
<keyword evidence="1" id="KW-0479">Metal-binding</keyword>
<name>A0NTR6_ROSAI</name>
<feature type="compositionally biased region" description="Basic and acidic residues" evidence="3">
    <location>
        <begin position="1"/>
        <end position="10"/>
    </location>
</feature>
<dbReference type="PANTHER" id="PTHR22789">
    <property type="entry name" value="FUCULOSE PHOSPHATE ALDOLASE"/>
    <property type="match status" value="1"/>
</dbReference>
<accession>A0NTR6</accession>
<dbReference type="InterPro" id="IPR036409">
    <property type="entry name" value="Aldolase_II/adducin_N_sf"/>
</dbReference>
<gene>
    <name evidence="5" type="ORF">SIAM614_11893</name>
</gene>
<dbReference type="GO" id="GO:0008738">
    <property type="term" value="F:L-fuculose-phosphate aldolase activity"/>
    <property type="evidence" value="ECO:0007669"/>
    <property type="project" value="UniProtKB-EC"/>
</dbReference>
<evidence type="ECO:0000256" key="2">
    <source>
        <dbReference type="ARBA" id="ARBA00023239"/>
    </source>
</evidence>
<dbReference type="EC" id="4.1.2.17" evidence="5"/>
<dbReference type="Gene3D" id="3.40.225.10">
    <property type="entry name" value="Class II aldolase/adducin N-terminal domain"/>
    <property type="match status" value="1"/>
</dbReference>
<keyword evidence="2 5" id="KW-0456">Lyase</keyword>
<dbReference type="GO" id="GO:0046872">
    <property type="term" value="F:metal ion binding"/>
    <property type="evidence" value="ECO:0007669"/>
    <property type="project" value="UniProtKB-KW"/>
</dbReference>
<dbReference type="SMART" id="SM01007">
    <property type="entry name" value="Aldolase_II"/>
    <property type="match status" value="1"/>
</dbReference>
<evidence type="ECO:0000313" key="5">
    <source>
        <dbReference type="EMBL" id="EAV43825.1"/>
    </source>
</evidence>
<dbReference type="Pfam" id="PF00596">
    <property type="entry name" value="Aldolase_II"/>
    <property type="match status" value="1"/>
</dbReference>
<dbReference type="EMBL" id="AAUW01000008">
    <property type="protein sequence ID" value="EAV43825.1"/>
    <property type="molecule type" value="Genomic_DNA"/>
</dbReference>